<evidence type="ECO:0000256" key="4">
    <source>
        <dbReference type="SAM" id="MobiDB-lite"/>
    </source>
</evidence>
<accession>A0A6A7Y4X7</accession>
<evidence type="ECO:0000256" key="1">
    <source>
        <dbReference type="ARBA" id="ARBA00022679"/>
    </source>
</evidence>
<comment type="similarity">
    <text evidence="3">Belongs to the acetyltransferase family. RimJ subfamily.</text>
</comment>
<gene>
    <name evidence="6" type="ORF">F0357_08980</name>
</gene>
<dbReference type="PANTHER" id="PTHR43792">
    <property type="entry name" value="GNAT FAMILY, PUTATIVE (AFU_ORTHOLOGUE AFUA_3G00765)-RELATED-RELATED"/>
    <property type="match status" value="1"/>
</dbReference>
<feature type="region of interest" description="Disordered" evidence="4">
    <location>
        <begin position="1"/>
        <end position="27"/>
    </location>
</feature>
<dbReference type="SUPFAM" id="SSF55729">
    <property type="entry name" value="Acyl-CoA N-acyltransferases (Nat)"/>
    <property type="match status" value="1"/>
</dbReference>
<evidence type="ECO:0000313" key="6">
    <source>
        <dbReference type="EMBL" id="MQT12782.1"/>
    </source>
</evidence>
<dbReference type="InterPro" id="IPR000182">
    <property type="entry name" value="GNAT_dom"/>
</dbReference>
<keyword evidence="1 6" id="KW-0808">Transferase</keyword>
<dbReference type="AlphaFoldDB" id="A0A6A7Y4X7"/>
<dbReference type="PROSITE" id="PS51186">
    <property type="entry name" value="GNAT"/>
    <property type="match status" value="1"/>
</dbReference>
<name>A0A6A7Y4X7_9HYPH</name>
<evidence type="ECO:0000313" key="7">
    <source>
        <dbReference type="Proteomes" id="UP000332515"/>
    </source>
</evidence>
<proteinExistence type="inferred from homology"/>
<dbReference type="GO" id="GO:0016747">
    <property type="term" value="F:acyltransferase activity, transferring groups other than amino-acyl groups"/>
    <property type="evidence" value="ECO:0007669"/>
    <property type="project" value="InterPro"/>
</dbReference>
<dbReference type="Gene3D" id="3.40.630.30">
    <property type="match status" value="1"/>
</dbReference>
<dbReference type="Proteomes" id="UP000332515">
    <property type="component" value="Unassembled WGS sequence"/>
</dbReference>
<evidence type="ECO:0000256" key="3">
    <source>
        <dbReference type="ARBA" id="ARBA00038502"/>
    </source>
</evidence>
<dbReference type="InterPro" id="IPR016181">
    <property type="entry name" value="Acyl_CoA_acyltransferase"/>
</dbReference>
<sequence length="208" mass="22027">MSRGGAAGGRGSNGEAVGGGTPGERRLNRHNLALVSERLRLRPPHAGDVAAIHAALGDFEILKMLGSAPWPYERRHAVGYVAAAQDDIAAGTDASFLAFDGRALVGGVELSDIDTRPTIGWWITRSAWGHGFATEAVRAVLGHAFGPLGLNRLFAGAFVDNPASLRVQSKLGFKIVGRSELFCLARGVAVAHIDTILTRQRFREHGAS</sequence>
<evidence type="ECO:0000259" key="5">
    <source>
        <dbReference type="PROSITE" id="PS51186"/>
    </source>
</evidence>
<evidence type="ECO:0000256" key="2">
    <source>
        <dbReference type="ARBA" id="ARBA00023315"/>
    </source>
</evidence>
<dbReference type="InterPro" id="IPR051531">
    <property type="entry name" value="N-acetyltransferase"/>
</dbReference>
<reference evidence="6 7" key="1">
    <citation type="submission" date="2019-09" db="EMBL/GenBank/DDBJ databases">
        <title>Segnochrobactrum spirostomi gen. nov., sp. nov., isolated from the ciliate Spirostomum cf. yagiui and description of a novel family, Segnochrobactraceae fam. nov. within the order Rhizobiales of the class Alphaproteobacteria.</title>
        <authorList>
            <person name="Akter S."/>
            <person name="Shazib S.U.A."/>
            <person name="Shin M.K."/>
        </authorList>
    </citation>
    <scope>NUCLEOTIDE SEQUENCE [LARGE SCALE GENOMIC DNA]</scope>
    <source>
        <strain evidence="6 7">Sp-1</strain>
    </source>
</reference>
<dbReference type="PANTHER" id="PTHR43792:SF8">
    <property type="entry name" value="[RIBOSOMAL PROTEIN US5]-ALANINE N-ACETYLTRANSFERASE"/>
    <property type="match status" value="1"/>
</dbReference>
<dbReference type="RefSeq" id="WP_153480010.1">
    <property type="nucleotide sequence ID" value="NZ_VWNA01000001.1"/>
</dbReference>
<dbReference type="EMBL" id="VWNA01000001">
    <property type="protein sequence ID" value="MQT12782.1"/>
    <property type="molecule type" value="Genomic_DNA"/>
</dbReference>
<keyword evidence="2" id="KW-0012">Acyltransferase</keyword>
<feature type="compositionally biased region" description="Gly residues" evidence="4">
    <location>
        <begin position="1"/>
        <end position="22"/>
    </location>
</feature>
<dbReference type="Pfam" id="PF13302">
    <property type="entry name" value="Acetyltransf_3"/>
    <property type="match status" value="1"/>
</dbReference>
<organism evidence="6 7">
    <name type="scientific">Segnochrobactrum spirostomi</name>
    <dbReference type="NCBI Taxonomy" id="2608987"/>
    <lineage>
        <taxon>Bacteria</taxon>
        <taxon>Pseudomonadati</taxon>
        <taxon>Pseudomonadota</taxon>
        <taxon>Alphaproteobacteria</taxon>
        <taxon>Hyphomicrobiales</taxon>
        <taxon>Segnochrobactraceae</taxon>
        <taxon>Segnochrobactrum</taxon>
    </lineage>
</organism>
<protein>
    <submittedName>
        <fullName evidence="6">GNAT family N-acetyltransferase</fullName>
    </submittedName>
</protein>
<comment type="caution">
    <text evidence="6">The sequence shown here is derived from an EMBL/GenBank/DDBJ whole genome shotgun (WGS) entry which is preliminary data.</text>
</comment>
<feature type="domain" description="N-acetyltransferase" evidence="5">
    <location>
        <begin position="50"/>
        <end position="200"/>
    </location>
</feature>
<keyword evidence="7" id="KW-1185">Reference proteome</keyword>